<keyword evidence="2" id="KW-1185">Reference proteome</keyword>
<evidence type="ECO:0000313" key="2">
    <source>
        <dbReference type="Proteomes" id="UP001371456"/>
    </source>
</evidence>
<reference evidence="1 2" key="1">
    <citation type="submission" date="2024-02" db="EMBL/GenBank/DDBJ databases">
        <title>de novo genome assembly of Solanum bulbocastanum strain 11H21.</title>
        <authorList>
            <person name="Hosaka A.J."/>
        </authorList>
    </citation>
    <scope>NUCLEOTIDE SEQUENCE [LARGE SCALE GENOMIC DNA]</scope>
    <source>
        <tissue evidence="1">Young leaves</tissue>
    </source>
</reference>
<gene>
    <name evidence="1" type="ORF">RDI58_001658</name>
</gene>
<comment type="caution">
    <text evidence="1">The sequence shown here is derived from an EMBL/GenBank/DDBJ whole genome shotgun (WGS) entry which is preliminary data.</text>
</comment>
<organism evidence="1 2">
    <name type="scientific">Solanum bulbocastanum</name>
    <name type="common">Wild potato</name>
    <dbReference type="NCBI Taxonomy" id="147425"/>
    <lineage>
        <taxon>Eukaryota</taxon>
        <taxon>Viridiplantae</taxon>
        <taxon>Streptophyta</taxon>
        <taxon>Embryophyta</taxon>
        <taxon>Tracheophyta</taxon>
        <taxon>Spermatophyta</taxon>
        <taxon>Magnoliopsida</taxon>
        <taxon>eudicotyledons</taxon>
        <taxon>Gunneridae</taxon>
        <taxon>Pentapetalae</taxon>
        <taxon>asterids</taxon>
        <taxon>lamiids</taxon>
        <taxon>Solanales</taxon>
        <taxon>Solanaceae</taxon>
        <taxon>Solanoideae</taxon>
        <taxon>Solaneae</taxon>
        <taxon>Solanum</taxon>
    </lineage>
</organism>
<dbReference type="EMBL" id="JBANQN010000001">
    <property type="protein sequence ID" value="KAK6803874.1"/>
    <property type="molecule type" value="Genomic_DNA"/>
</dbReference>
<name>A0AAN8U5G9_SOLBU</name>
<evidence type="ECO:0000313" key="1">
    <source>
        <dbReference type="EMBL" id="KAK6803874.1"/>
    </source>
</evidence>
<dbReference type="Proteomes" id="UP001371456">
    <property type="component" value="Unassembled WGS sequence"/>
</dbReference>
<sequence>MHRCLDETTPIK</sequence>
<protein>
    <submittedName>
        <fullName evidence="1">Uncharacterized protein</fullName>
    </submittedName>
</protein>
<accession>A0AAN8U5G9</accession>
<proteinExistence type="predicted"/>